<dbReference type="PANTHER" id="PTHR11839:SF22">
    <property type="entry name" value="NUDIX HYDROLASE 26, CHLOROPLASTIC"/>
    <property type="match status" value="1"/>
</dbReference>
<evidence type="ECO:0000313" key="4">
    <source>
        <dbReference type="RefSeq" id="XP_022935354.1"/>
    </source>
</evidence>
<sequence length="222" mass="25102">MVALSVFGPNCPSFSIDVSSTPHWRGISSCCCLFRPSSSSSSSMEFPPEGYRRNVGICLFNPSGKIFAASRLNRPEVWEMPQGGVNEGEDFTTAAKRELTEETGVVSAEIIAELPYWLTYDFSPETSIKLSKHWGVRYKGQTQKWFLMKFTGKEEEINLLGDGTERQEFGEWLWMSIEQIMNQTADVRKPVYAQVMKEFGNFILGNECDDVSFKQSETQLVS</sequence>
<dbReference type="InterPro" id="IPR022927">
    <property type="entry name" value="RppH"/>
</dbReference>
<dbReference type="InterPro" id="IPR015797">
    <property type="entry name" value="NUDIX_hydrolase-like_dom_sf"/>
</dbReference>
<dbReference type="PANTHER" id="PTHR11839">
    <property type="entry name" value="UDP/ADP-SUGAR PYROPHOSPHATASE"/>
    <property type="match status" value="1"/>
</dbReference>
<proteinExistence type="predicted"/>
<protein>
    <submittedName>
        <fullName evidence="4">Nudix hydrolase 26, chloroplastic-like</fullName>
    </submittedName>
</protein>
<dbReference type="InterPro" id="IPR000086">
    <property type="entry name" value="NUDIX_hydrolase_dom"/>
</dbReference>
<dbReference type="GO" id="GO:0019693">
    <property type="term" value="P:ribose phosphate metabolic process"/>
    <property type="evidence" value="ECO:0007669"/>
    <property type="project" value="TreeGrafter"/>
</dbReference>
<keyword evidence="1" id="KW-0378">Hydrolase</keyword>
<keyword evidence="3" id="KW-1185">Reference proteome</keyword>
<reference evidence="4" key="1">
    <citation type="submission" date="2025-08" db="UniProtKB">
        <authorList>
            <consortium name="RefSeq"/>
        </authorList>
    </citation>
    <scope>IDENTIFICATION</scope>
    <source>
        <tissue evidence="4">Young leaves</tissue>
    </source>
</reference>
<dbReference type="NCBIfam" id="NF001938">
    <property type="entry name" value="PRK00714.1-5"/>
    <property type="match status" value="1"/>
</dbReference>
<dbReference type="SUPFAM" id="SSF55811">
    <property type="entry name" value="Nudix"/>
    <property type="match status" value="1"/>
</dbReference>
<dbReference type="KEGG" id="cmos:111442265"/>
<evidence type="ECO:0000256" key="1">
    <source>
        <dbReference type="ARBA" id="ARBA00022801"/>
    </source>
</evidence>
<dbReference type="GO" id="GO:0034432">
    <property type="term" value="F:bis(5'-adenosyl)-pentaphosphatase activity"/>
    <property type="evidence" value="ECO:0007669"/>
    <property type="project" value="TreeGrafter"/>
</dbReference>
<dbReference type="GO" id="GO:0008893">
    <property type="term" value="F:guanosine-3',5'-bis(diphosphate) 3'-diphosphatase activity"/>
    <property type="evidence" value="ECO:0007669"/>
    <property type="project" value="TreeGrafter"/>
</dbReference>
<dbReference type="RefSeq" id="XP_022935354.1">
    <property type="nucleotide sequence ID" value="XM_023079586.1"/>
</dbReference>
<dbReference type="AlphaFoldDB" id="A0A6J1F566"/>
<dbReference type="Proteomes" id="UP000504609">
    <property type="component" value="Unplaced"/>
</dbReference>
<dbReference type="CDD" id="cd03671">
    <property type="entry name" value="NUDIX_Ap4A_hydrolase_plant_like"/>
    <property type="match status" value="1"/>
</dbReference>
<accession>A0A6J1F566</accession>
<dbReference type="PROSITE" id="PS00893">
    <property type="entry name" value="NUDIX_BOX"/>
    <property type="match status" value="1"/>
</dbReference>
<dbReference type="GeneID" id="111442265"/>
<organism evidence="3 4">
    <name type="scientific">Cucurbita moschata</name>
    <name type="common">Winter crookneck squash</name>
    <name type="synonym">Cucurbita pepo var. moschata</name>
    <dbReference type="NCBI Taxonomy" id="3662"/>
    <lineage>
        <taxon>Eukaryota</taxon>
        <taxon>Viridiplantae</taxon>
        <taxon>Streptophyta</taxon>
        <taxon>Embryophyta</taxon>
        <taxon>Tracheophyta</taxon>
        <taxon>Spermatophyta</taxon>
        <taxon>Magnoliopsida</taxon>
        <taxon>eudicotyledons</taxon>
        <taxon>Gunneridae</taxon>
        <taxon>Pentapetalae</taxon>
        <taxon>rosids</taxon>
        <taxon>fabids</taxon>
        <taxon>Cucurbitales</taxon>
        <taxon>Cucurbitaceae</taxon>
        <taxon>Cucurbiteae</taxon>
        <taxon>Cucurbita</taxon>
    </lineage>
</organism>
<dbReference type="Gene3D" id="3.90.79.10">
    <property type="entry name" value="Nucleoside Triphosphate Pyrophosphohydrolase"/>
    <property type="match status" value="1"/>
</dbReference>
<dbReference type="Pfam" id="PF00293">
    <property type="entry name" value="NUDIX"/>
    <property type="match status" value="1"/>
</dbReference>
<dbReference type="GO" id="GO:0006753">
    <property type="term" value="P:nucleoside phosphate metabolic process"/>
    <property type="evidence" value="ECO:0007669"/>
    <property type="project" value="TreeGrafter"/>
</dbReference>
<feature type="domain" description="Nudix hydrolase" evidence="2">
    <location>
        <begin position="50"/>
        <end position="197"/>
    </location>
</feature>
<dbReference type="PROSITE" id="PS51462">
    <property type="entry name" value="NUDIX"/>
    <property type="match status" value="1"/>
</dbReference>
<gene>
    <name evidence="4" type="primary">LOC111442265</name>
</gene>
<evidence type="ECO:0000259" key="2">
    <source>
        <dbReference type="PROSITE" id="PS51462"/>
    </source>
</evidence>
<dbReference type="GO" id="GO:0009507">
    <property type="term" value="C:chloroplast"/>
    <property type="evidence" value="ECO:0007669"/>
    <property type="project" value="TreeGrafter"/>
</dbReference>
<dbReference type="InterPro" id="IPR020084">
    <property type="entry name" value="NUDIX_hydrolase_CS"/>
</dbReference>
<evidence type="ECO:0000313" key="3">
    <source>
        <dbReference type="Proteomes" id="UP000504609"/>
    </source>
</evidence>
<name>A0A6J1F566_CUCMO</name>